<dbReference type="SUPFAM" id="SSF51206">
    <property type="entry name" value="cAMP-binding domain-like"/>
    <property type="match status" value="1"/>
</dbReference>
<keyword evidence="5" id="KW-0804">Transcription</keyword>
<dbReference type="InterPro" id="IPR014710">
    <property type="entry name" value="RmlC-like_jellyroll"/>
</dbReference>
<feature type="domain" description="Cyclic nucleotide-binding" evidence="7">
    <location>
        <begin position="139"/>
        <end position="250"/>
    </location>
</feature>
<dbReference type="InterPro" id="IPR018490">
    <property type="entry name" value="cNMP-bd_dom_sf"/>
</dbReference>
<protein>
    <submittedName>
        <fullName evidence="10">Response regulator</fullName>
    </submittedName>
</protein>
<keyword evidence="3" id="KW-0805">Transcription regulation</keyword>
<dbReference type="PANTHER" id="PTHR48111:SF4">
    <property type="entry name" value="DNA-BINDING DUAL TRANSCRIPTIONAL REGULATOR OMPR"/>
    <property type="match status" value="1"/>
</dbReference>
<dbReference type="RefSeq" id="WP_160845653.1">
    <property type="nucleotide sequence ID" value="NZ_WVHT01000008.1"/>
</dbReference>
<dbReference type="SUPFAM" id="SSF46785">
    <property type="entry name" value="Winged helix' DNA-binding domain"/>
    <property type="match status" value="1"/>
</dbReference>
<accession>A0A7K1YD16</accession>
<evidence type="ECO:0000259" key="8">
    <source>
        <dbReference type="PROSITE" id="PS50110"/>
    </source>
</evidence>
<evidence type="ECO:0000313" key="10">
    <source>
        <dbReference type="EMBL" id="MXV52472.1"/>
    </source>
</evidence>
<dbReference type="Proteomes" id="UP000466586">
    <property type="component" value="Unassembled WGS sequence"/>
</dbReference>
<dbReference type="PANTHER" id="PTHR48111">
    <property type="entry name" value="REGULATOR OF RPOS"/>
    <property type="match status" value="1"/>
</dbReference>
<dbReference type="GO" id="GO:0005829">
    <property type="term" value="C:cytosol"/>
    <property type="evidence" value="ECO:0007669"/>
    <property type="project" value="TreeGrafter"/>
</dbReference>
<dbReference type="GO" id="GO:0000156">
    <property type="term" value="F:phosphorelay response regulator activity"/>
    <property type="evidence" value="ECO:0007669"/>
    <property type="project" value="TreeGrafter"/>
</dbReference>
<dbReference type="CDD" id="cd17574">
    <property type="entry name" value="REC_OmpR"/>
    <property type="match status" value="1"/>
</dbReference>
<name>A0A7K1YD16_9SPHI</name>
<dbReference type="PROSITE" id="PS51063">
    <property type="entry name" value="HTH_CRP_2"/>
    <property type="match status" value="1"/>
</dbReference>
<keyword evidence="4" id="KW-0238">DNA-binding</keyword>
<dbReference type="InterPro" id="IPR000595">
    <property type="entry name" value="cNMP-bd_dom"/>
</dbReference>
<evidence type="ECO:0000256" key="4">
    <source>
        <dbReference type="ARBA" id="ARBA00023125"/>
    </source>
</evidence>
<dbReference type="EMBL" id="WVHT01000008">
    <property type="protein sequence ID" value="MXV52472.1"/>
    <property type="molecule type" value="Genomic_DNA"/>
</dbReference>
<dbReference type="InterPro" id="IPR039420">
    <property type="entry name" value="WalR-like"/>
</dbReference>
<keyword evidence="2" id="KW-0902">Two-component regulatory system</keyword>
<reference evidence="10 11" key="1">
    <citation type="submission" date="2019-11" db="EMBL/GenBank/DDBJ databases">
        <title>Pedobacter sp. HMF7647 Genome sequencing and assembly.</title>
        <authorList>
            <person name="Kang H."/>
            <person name="Kim H."/>
            <person name="Joh K."/>
        </authorList>
    </citation>
    <scope>NUCLEOTIDE SEQUENCE [LARGE SCALE GENOMIC DNA]</scope>
    <source>
        <strain evidence="10 11">HMF7647</strain>
    </source>
</reference>
<organism evidence="10 11">
    <name type="scientific">Hufsiella arboris</name>
    <dbReference type="NCBI Taxonomy" id="2695275"/>
    <lineage>
        <taxon>Bacteria</taxon>
        <taxon>Pseudomonadati</taxon>
        <taxon>Bacteroidota</taxon>
        <taxon>Sphingobacteriia</taxon>
        <taxon>Sphingobacteriales</taxon>
        <taxon>Sphingobacteriaceae</taxon>
        <taxon>Hufsiella</taxon>
    </lineage>
</organism>
<evidence type="ECO:0000256" key="6">
    <source>
        <dbReference type="PROSITE-ProRule" id="PRU00169"/>
    </source>
</evidence>
<evidence type="ECO:0000256" key="3">
    <source>
        <dbReference type="ARBA" id="ARBA00023015"/>
    </source>
</evidence>
<dbReference type="PRINTS" id="PR00034">
    <property type="entry name" value="HTHCRP"/>
</dbReference>
<dbReference type="Pfam" id="PF13545">
    <property type="entry name" value="HTH_Crp_2"/>
    <property type="match status" value="1"/>
</dbReference>
<dbReference type="InterPro" id="IPR011006">
    <property type="entry name" value="CheY-like_superfamily"/>
</dbReference>
<dbReference type="PROSITE" id="PS50042">
    <property type="entry name" value="CNMP_BINDING_3"/>
    <property type="match status" value="1"/>
</dbReference>
<dbReference type="InterPro" id="IPR036388">
    <property type="entry name" value="WH-like_DNA-bd_sf"/>
</dbReference>
<dbReference type="InterPro" id="IPR012318">
    <property type="entry name" value="HTH_CRP"/>
</dbReference>
<proteinExistence type="predicted"/>
<dbReference type="PROSITE" id="PS50110">
    <property type="entry name" value="RESPONSE_REGULATORY"/>
    <property type="match status" value="1"/>
</dbReference>
<keyword evidence="11" id="KW-1185">Reference proteome</keyword>
<evidence type="ECO:0000256" key="2">
    <source>
        <dbReference type="ARBA" id="ARBA00023012"/>
    </source>
</evidence>
<feature type="modified residue" description="4-aspartylphosphate" evidence="6">
    <location>
        <position position="54"/>
    </location>
</feature>
<evidence type="ECO:0000313" key="11">
    <source>
        <dbReference type="Proteomes" id="UP000466586"/>
    </source>
</evidence>
<dbReference type="Pfam" id="PF00027">
    <property type="entry name" value="cNMP_binding"/>
    <property type="match status" value="1"/>
</dbReference>
<dbReference type="Pfam" id="PF00072">
    <property type="entry name" value="Response_reg"/>
    <property type="match status" value="1"/>
</dbReference>
<dbReference type="AlphaFoldDB" id="A0A7K1YD16"/>
<dbReference type="CDD" id="cd00038">
    <property type="entry name" value="CAP_ED"/>
    <property type="match status" value="1"/>
</dbReference>
<dbReference type="InterPro" id="IPR001789">
    <property type="entry name" value="Sig_transdc_resp-reg_receiver"/>
</dbReference>
<dbReference type="Gene3D" id="2.60.120.10">
    <property type="entry name" value="Jelly Rolls"/>
    <property type="match status" value="1"/>
</dbReference>
<comment type="caution">
    <text evidence="10">The sequence shown here is derived from an EMBL/GenBank/DDBJ whole genome shotgun (WGS) entry which is preliminary data.</text>
</comment>
<dbReference type="SMART" id="SM00100">
    <property type="entry name" value="cNMP"/>
    <property type="match status" value="1"/>
</dbReference>
<evidence type="ECO:0000256" key="5">
    <source>
        <dbReference type="ARBA" id="ARBA00023163"/>
    </source>
</evidence>
<dbReference type="GO" id="GO:0006355">
    <property type="term" value="P:regulation of DNA-templated transcription"/>
    <property type="evidence" value="ECO:0007669"/>
    <property type="project" value="InterPro"/>
</dbReference>
<sequence>MQQLKILIIEDNTEIRESSAEILELAGYQVVQAENGKAGVELSQQNPPDLILCDIMMPELDGYGVLHMLSKNPDLNGIPFIFLTAKAERADIRKGMDMGADDYLTKPFDGTELLNAVESRLNKHKRQQDRRPGSGTAKLQQLIAERKLRILKKKQIVYYEQDIVQGIYLVVSGKVKTYKISENGHELLTGIYSADEYFGVNCFLLDEPYQESAETMEDTQLNFLPKDAINELLNLYPDITRQFIRIVSNNLKEKEEQLLQMAYNSVRKRMALVLVRLLGQNPGSNTLKISRDDLAALAGIASETVSRILSDFKEEKLIDRKGSNIQVLNMQRLATMKN</sequence>
<evidence type="ECO:0000259" key="9">
    <source>
        <dbReference type="PROSITE" id="PS51063"/>
    </source>
</evidence>
<dbReference type="SMART" id="SM00419">
    <property type="entry name" value="HTH_CRP"/>
    <property type="match status" value="1"/>
</dbReference>
<evidence type="ECO:0000256" key="1">
    <source>
        <dbReference type="ARBA" id="ARBA00022553"/>
    </source>
</evidence>
<dbReference type="GO" id="GO:0032993">
    <property type="term" value="C:protein-DNA complex"/>
    <property type="evidence" value="ECO:0007669"/>
    <property type="project" value="TreeGrafter"/>
</dbReference>
<dbReference type="GO" id="GO:0000976">
    <property type="term" value="F:transcription cis-regulatory region binding"/>
    <property type="evidence" value="ECO:0007669"/>
    <property type="project" value="TreeGrafter"/>
</dbReference>
<dbReference type="SUPFAM" id="SSF52172">
    <property type="entry name" value="CheY-like"/>
    <property type="match status" value="1"/>
</dbReference>
<dbReference type="SMART" id="SM00448">
    <property type="entry name" value="REC"/>
    <property type="match status" value="1"/>
</dbReference>
<dbReference type="Gene3D" id="3.40.50.2300">
    <property type="match status" value="1"/>
</dbReference>
<dbReference type="InterPro" id="IPR036390">
    <property type="entry name" value="WH_DNA-bd_sf"/>
</dbReference>
<gene>
    <name evidence="10" type="ORF">GS399_15965</name>
</gene>
<dbReference type="Gene3D" id="1.10.10.10">
    <property type="entry name" value="Winged helix-like DNA-binding domain superfamily/Winged helix DNA-binding domain"/>
    <property type="match status" value="1"/>
</dbReference>
<evidence type="ECO:0000259" key="7">
    <source>
        <dbReference type="PROSITE" id="PS50042"/>
    </source>
</evidence>
<feature type="domain" description="Response regulatory" evidence="8">
    <location>
        <begin position="5"/>
        <end position="121"/>
    </location>
</feature>
<feature type="domain" description="HTH crp-type" evidence="9">
    <location>
        <begin position="264"/>
        <end position="331"/>
    </location>
</feature>
<keyword evidence="1 6" id="KW-0597">Phosphoprotein</keyword>